<dbReference type="EMBL" id="JBGFUD010005416">
    <property type="protein sequence ID" value="MFH4980336.1"/>
    <property type="molecule type" value="Genomic_DNA"/>
</dbReference>
<keyword evidence="6" id="KW-1185">Reference proteome</keyword>
<accession>A0ABD6ESA2</accession>
<evidence type="ECO:0000256" key="1">
    <source>
        <dbReference type="ARBA" id="ARBA00007917"/>
    </source>
</evidence>
<evidence type="ECO:0000256" key="2">
    <source>
        <dbReference type="ARBA" id="ARBA00014801"/>
    </source>
</evidence>
<protein>
    <recommendedName>
        <fullName evidence="2">Cysteine-rich DPF motif domain-containing protein 1</fullName>
    </recommendedName>
</protein>
<proteinExistence type="inferred from homology"/>
<dbReference type="PANTHER" id="PTHR31849">
    <property type="entry name" value="CYSTEINE-RICH PDF MOTIF DOMAIN-CONTAINING PROTEIN 1"/>
    <property type="match status" value="1"/>
</dbReference>
<evidence type="ECO:0000313" key="5">
    <source>
        <dbReference type="EMBL" id="MFH4980336.1"/>
    </source>
</evidence>
<dbReference type="Proteomes" id="UP001608902">
    <property type="component" value="Unassembled WGS sequence"/>
</dbReference>
<organism evidence="5 6">
    <name type="scientific">Gnathostoma spinigerum</name>
    <dbReference type="NCBI Taxonomy" id="75299"/>
    <lineage>
        <taxon>Eukaryota</taxon>
        <taxon>Metazoa</taxon>
        <taxon>Ecdysozoa</taxon>
        <taxon>Nematoda</taxon>
        <taxon>Chromadorea</taxon>
        <taxon>Rhabditida</taxon>
        <taxon>Spirurina</taxon>
        <taxon>Gnathostomatomorpha</taxon>
        <taxon>Gnathostomatoidea</taxon>
        <taxon>Gnathostomatidae</taxon>
        <taxon>Gnathostoma</taxon>
    </lineage>
</organism>
<reference evidence="5 6" key="1">
    <citation type="submission" date="2024-08" db="EMBL/GenBank/DDBJ databases">
        <title>Gnathostoma spinigerum genome.</title>
        <authorList>
            <person name="Gonzalez-Bertolin B."/>
            <person name="Monzon S."/>
            <person name="Zaballos A."/>
            <person name="Jimenez P."/>
            <person name="Dekumyoy P."/>
            <person name="Varona S."/>
            <person name="Cuesta I."/>
            <person name="Sumanam S."/>
            <person name="Adisakwattana P."/>
            <person name="Gasser R.B."/>
            <person name="Hernandez-Gonzalez A."/>
            <person name="Young N.D."/>
            <person name="Perteguer M.J."/>
        </authorList>
    </citation>
    <scope>NUCLEOTIDE SEQUENCE [LARGE SCALE GENOMIC DNA]</scope>
    <source>
        <strain evidence="5">AL3</strain>
        <tissue evidence="5">Liver</tissue>
    </source>
</reference>
<comment type="similarity">
    <text evidence="1">Belongs to the CDPF1 family.</text>
</comment>
<feature type="compositionally biased region" description="Polar residues" evidence="3">
    <location>
        <begin position="11"/>
        <end position="22"/>
    </location>
</feature>
<sequence length="172" mass="19434">MKPSQALPTAHSGSEEVSSDQPQSSALLDFTCHICGMHERCRFGPIAVNSRTHTYKYAEEVYYLMNPFRNRNKVDEKRISEDNKSSGTRQSNSVTIFDFFVIGSLCAICGQSVCVDEACSVFYSKTFCSQCVLRERQYFPEEIVKQVEQTKNACKRKEQEQAKAKATNTTNG</sequence>
<feature type="domain" description="Cysteine-rich DPF motif" evidence="4">
    <location>
        <begin position="30"/>
        <end position="147"/>
    </location>
</feature>
<dbReference type="InterPro" id="IPR042426">
    <property type="entry name" value="CDPF1"/>
</dbReference>
<dbReference type="Pfam" id="PF10170">
    <property type="entry name" value="C6_DPF"/>
    <property type="match status" value="1"/>
</dbReference>
<gene>
    <name evidence="5" type="ORF">AB6A40_007045</name>
</gene>
<evidence type="ECO:0000259" key="4">
    <source>
        <dbReference type="Pfam" id="PF10170"/>
    </source>
</evidence>
<evidence type="ECO:0000256" key="3">
    <source>
        <dbReference type="SAM" id="MobiDB-lite"/>
    </source>
</evidence>
<comment type="caution">
    <text evidence="5">The sequence shown here is derived from an EMBL/GenBank/DDBJ whole genome shotgun (WGS) entry which is preliminary data.</text>
</comment>
<dbReference type="PANTHER" id="PTHR31849:SF1">
    <property type="entry name" value="CYSTEINE-RICH DPF MOTIF DOMAIN-CONTAINING PROTEIN 1"/>
    <property type="match status" value="1"/>
</dbReference>
<feature type="region of interest" description="Disordered" evidence="3">
    <location>
        <begin position="1"/>
        <end position="22"/>
    </location>
</feature>
<dbReference type="InterPro" id="IPR018785">
    <property type="entry name" value="CDPF1_dom"/>
</dbReference>
<dbReference type="AlphaFoldDB" id="A0ABD6ESA2"/>
<evidence type="ECO:0000313" key="6">
    <source>
        <dbReference type="Proteomes" id="UP001608902"/>
    </source>
</evidence>
<name>A0ABD6ESA2_9BILA</name>